<dbReference type="NCBIfam" id="NF010167">
    <property type="entry name" value="PRK13648.1"/>
    <property type="match status" value="1"/>
</dbReference>
<dbReference type="PANTHER" id="PTHR43553:SF24">
    <property type="entry name" value="ENERGY-COUPLING FACTOR TRANSPORTER ATP-BINDING PROTEIN ECFA1"/>
    <property type="match status" value="1"/>
</dbReference>
<dbReference type="FunFam" id="3.40.50.300:FF:000224">
    <property type="entry name" value="Energy-coupling factor transporter ATP-binding protein EcfA"/>
    <property type="match status" value="1"/>
</dbReference>
<dbReference type="PANTHER" id="PTHR43553">
    <property type="entry name" value="HEAVY METAL TRANSPORTER"/>
    <property type="match status" value="1"/>
</dbReference>
<evidence type="ECO:0000256" key="3">
    <source>
        <dbReference type="ARBA" id="ARBA00022448"/>
    </source>
</evidence>
<dbReference type="GO" id="GO:0042626">
    <property type="term" value="F:ATPase-coupled transmembrane transporter activity"/>
    <property type="evidence" value="ECO:0007669"/>
    <property type="project" value="TreeGrafter"/>
</dbReference>
<keyword evidence="4" id="KW-1003">Cell membrane</keyword>
<dbReference type="GO" id="GO:0016887">
    <property type="term" value="F:ATP hydrolysis activity"/>
    <property type="evidence" value="ECO:0007669"/>
    <property type="project" value="InterPro"/>
</dbReference>
<organism evidence="10 11">
    <name type="scientific">Halobacillus locisalis</name>
    <dbReference type="NCBI Taxonomy" id="220753"/>
    <lineage>
        <taxon>Bacteria</taxon>
        <taxon>Bacillati</taxon>
        <taxon>Bacillota</taxon>
        <taxon>Bacilli</taxon>
        <taxon>Bacillales</taxon>
        <taxon>Bacillaceae</taxon>
        <taxon>Halobacillus</taxon>
    </lineage>
</organism>
<dbReference type="InterPro" id="IPR015856">
    <property type="entry name" value="ABC_transpr_CbiO/EcfA_su"/>
</dbReference>
<evidence type="ECO:0000256" key="1">
    <source>
        <dbReference type="ARBA" id="ARBA00004202"/>
    </source>
</evidence>
<dbReference type="RefSeq" id="WP_181474010.1">
    <property type="nucleotide sequence ID" value="NZ_JACEFG010000006.1"/>
</dbReference>
<dbReference type="SUPFAM" id="SSF52540">
    <property type="entry name" value="P-loop containing nucleoside triphosphate hydrolases"/>
    <property type="match status" value="1"/>
</dbReference>
<dbReference type="NCBIfam" id="TIGR04520">
    <property type="entry name" value="ECF_ATPase_1"/>
    <property type="match status" value="1"/>
</dbReference>
<dbReference type="InterPro" id="IPR017871">
    <property type="entry name" value="ABC_transporter-like_CS"/>
</dbReference>
<protein>
    <submittedName>
        <fullName evidence="10">Energy-coupling factor ABC transporter ATP-binding protein</fullName>
    </submittedName>
</protein>
<gene>
    <name evidence="10" type="ORF">H0266_18915</name>
</gene>
<name>A0A838D0L3_9BACI</name>
<evidence type="ECO:0000256" key="8">
    <source>
        <dbReference type="ARBA" id="ARBA00023136"/>
    </source>
</evidence>
<dbReference type="InterPro" id="IPR027417">
    <property type="entry name" value="P-loop_NTPase"/>
</dbReference>
<evidence type="ECO:0000313" key="11">
    <source>
        <dbReference type="Proteomes" id="UP000571017"/>
    </source>
</evidence>
<comment type="subcellular location">
    <subcellularLocation>
        <location evidence="1">Cell membrane</location>
        <topology evidence="1">Peripheral membrane protein</topology>
    </subcellularLocation>
</comment>
<feature type="domain" description="ABC transporter" evidence="9">
    <location>
        <begin position="6"/>
        <end position="240"/>
    </location>
</feature>
<evidence type="ECO:0000259" key="9">
    <source>
        <dbReference type="PROSITE" id="PS50893"/>
    </source>
</evidence>
<dbReference type="SMART" id="SM00382">
    <property type="entry name" value="AAA"/>
    <property type="match status" value="1"/>
</dbReference>
<dbReference type="PROSITE" id="PS00211">
    <property type="entry name" value="ABC_TRANSPORTER_1"/>
    <property type="match status" value="1"/>
</dbReference>
<dbReference type="GO" id="GO:0005524">
    <property type="term" value="F:ATP binding"/>
    <property type="evidence" value="ECO:0007669"/>
    <property type="project" value="UniProtKB-KW"/>
</dbReference>
<evidence type="ECO:0000256" key="7">
    <source>
        <dbReference type="ARBA" id="ARBA00022967"/>
    </source>
</evidence>
<dbReference type="GO" id="GO:0015087">
    <property type="term" value="F:cobalt ion transmembrane transporter activity"/>
    <property type="evidence" value="ECO:0007669"/>
    <property type="project" value="UniProtKB-ARBA"/>
</dbReference>
<dbReference type="GO" id="GO:0043190">
    <property type="term" value="C:ATP-binding cassette (ABC) transporter complex"/>
    <property type="evidence" value="ECO:0007669"/>
    <property type="project" value="TreeGrafter"/>
</dbReference>
<dbReference type="AlphaFoldDB" id="A0A838D0L3"/>
<dbReference type="InterPro" id="IPR003593">
    <property type="entry name" value="AAA+_ATPase"/>
</dbReference>
<dbReference type="EMBL" id="JACEFG010000006">
    <property type="protein sequence ID" value="MBA2176956.1"/>
    <property type="molecule type" value="Genomic_DNA"/>
</dbReference>
<dbReference type="Gene3D" id="3.40.50.300">
    <property type="entry name" value="P-loop containing nucleotide triphosphate hydrolases"/>
    <property type="match status" value="1"/>
</dbReference>
<dbReference type="PROSITE" id="PS50893">
    <property type="entry name" value="ABC_TRANSPORTER_2"/>
    <property type="match status" value="1"/>
</dbReference>
<dbReference type="InterPro" id="IPR050095">
    <property type="entry name" value="ECF_ABC_transporter_ATP-bd"/>
</dbReference>
<reference evidence="10 11" key="1">
    <citation type="journal article" date="2004" name="Extremophiles">
        <title>Halobacillus locisalis sp. nov., a halophilic bacterium isolated from a marine solar saltern of the Yellow Sea in Korea.</title>
        <authorList>
            <person name="Yoon J.H."/>
            <person name="Kang K.H."/>
            <person name="Oh T.K."/>
            <person name="Park Y.H."/>
        </authorList>
    </citation>
    <scope>NUCLEOTIDE SEQUENCE [LARGE SCALE GENOMIC DNA]</scope>
    <source>
        <strain evidence="10 11">KCTC 3788</strain>
    </source>
</reference>
<keyword evidence="8" id="KW-0472">Membrane</keyword>
<evidence type="ECO:0000256" key="6">
    <source>
        <dbReference type="ARBA" id="ARBA00022840"/>
    </source>
</evidence>
<dbReference type="CDD" id="cd03225">
    <property type="entry name" value="ABC_cobalt_CbiO_domain1"/>
    <property type="match status" value="1"/>
</dbReference>
<evidence type="ECO:0000313" key="10">
    <source>
        <dbReference type="EMBL" id="MBA2176956.1"/>
    </source>
</evidence>
<keyword evidence="5" id="KW-0547">Nucleotide-binding</keyword>
<comment type="caution">
    <text evidence="10">The sequence shown here is derived from an EMBL/GenBank/DDBJ whole genome shotgun (WGS) entry which is preliminary data.</text>
</comment>
<dbReference type="InterPro" id="IPR030947">
    <property type="entry name" value="EcfA_1"/>
</dbReference>
<dbReference type="Proteomes" id="UP000571017">
    <property type="component" value="Unassembled WGS sequence"/>
</dbReference>
<keyword evidence="7" id="KW-1278">Translocase</keyword>
<dbReference type="Pfam" id="PF00005">
    <property type="entry name" value="ABC_tran"/>
    <property type="match status" value="1"/>
</dbReference>
<evidence type="ECO:0000256" key="4">
    <source>
        <dbReference type="ARBA" id="ARBA00022475"/>
    </source>
</evidence>
<dbReference type="NCBIfam" id="NF010156">
    <property type="entry name" value="PRK13635.1"/>
    <property type="match status" value="1"/>
</dbReference>
<evidence type="ECO:0000256" key="5">
    <source>
        <dbReference type="ARBA" id="ARBA00022741"/>
    </source>
</evidence>
<keyword evidence="3" id="KW-0813">Transport</keyword>
<accession>A0A838D0L3</accession>
<keyword evidence="11" id="KW-1185">Reference proteome</keyword>
<comment type="similarity">
    <text evidence="2">Belongs to the ABC transporter superfamily.</text>
</comment>
<proteinExistence type="inferred from homology"/>
<sequence length="279" mass="31773">MEKSQIEFRNVSFRYHDDSPWVLKNVSFTIHSDEWLAIIGHNGSGKSTIAKLMNGLLFPQEGEIYVSGEKVVPETIWDVRKQVGMVFQNPDNQFVGTTVRDDVAFGMENHGLPREVMVERIQESLDAVGMQEYERQEPHRLSGGQKQRVAIASVLAVSPKYMIFDEATAMLDPKGRMEIMQTIRDLQSERSLSVVTITHDLREVTQADRVIVMNDGEVWMEGTPRDVFSKKNRLVEIGLDTPFVSKLAEEMKSAGLPLSREPLNHQELLEELWTLDSTR</sequence>
<evidence type="ECO:0000256" key="2">
    <source>
        <dbReference type="ARBA" id="ARBA00005417"/>
    </source>
</evidence>
<dbReference type="InterPro" id="IPR003439">
    <property type="entry name" value="ABC_transporter-like_ATP-bd"/>
</dbReference>
<keyword evidence="6 10" id="KW-0067">ATP-binding</keyword>